<proteinExistence type="predicted"/>
<feature type="compositionally biased region" description="Polar residues" evidence="1">
    <location>
        <begin position="82"/>
        <end position="92"/>
    </location>
</feature>
<accession>A0ABR3YUK1</accession>
<feature type="region of interest" description="Disordered" evidence="1">
    <location>
        <begin position="1"/>
        <end position="139"/>
    </location>
</feature>
<keyword evidence="3" id="KW-1185">Reference proteome</keyword>
<reference evidence="2 3" key="1">
    <citation type="journal article" date="2024" name="IMA Fungus">
        <title>IMA Genome - F19 : A genome assembly and annotation guide to empower mycologists, including annotated draft genome sequences of Ceratocystis pirilliformis, Diaporthe australafricana, Fusarium ophioides, Paecilomyces lecythidis, and Sporothrix stenoceras.</title>
        <authorList>
            <person name="Aylward J."/>
            <person name="Wilson A.M."/>
            <person name="Visagie C.M."/>
            <person name="Spraker J."/>
            <person name="Barnes I."/>
            <person name="Buitendag C."/>
            <person name="Ceriani C."/>
            <person name="Del Mar Angel L."/>
            <person name="du Plessis D."/>
            <person name="Fuchs T."/>
            <person name="Gasser K."/>
            <person name="Kramer D."/>
            <person name="Li W."/>
            <person name="Munsamy K."/>
            <person name="Piso A."/>
            <person name="Price J.L."/>
            <person name="Sonnekus B."/>
            <person name="Thomas C."/>
            <person name="van der Nest A."/>
            <person name="van Dijk A."/>
            <person name="van Heerden A."/>
            <person name="van Vuuren N."/>
            <person name="Yilmaz N."/>
            <person name="Duong T.A."/>
            <person name="van der Merwe N.A."/>
            <person name="Wingfield M.J."/>
            <person name="Wingfield B.D."/>
        </authorList>
    </citation>
    <scope>NUCLEOTIDE SEQUENCE [LARGE SCALE GENOMIC DNA]</scope>
    <source>
        <strain evidence="2 3">CMW 12675</strain>
    </source>
</reference>
<protein>
    <recommendedName>
        <fullName evidence="4">ORP1 like protein</fullName>
    </recommendedName>
</protein>
<gene>
    <name evidence="2" type="ORF">Cpir12675_004906</name>
</gene>
<sequence length="913" mass="99790">MDLINLLNKQADTPAPAPANSATATATTETPNQTPSLDYGSKSPSPDHSKSRHTSETAPSSLSHSHALSAATGPGPALVSSLPPSRSMTSRAASRGRQPWSAGGYSLPLLPEGKEEVQVAPLSSRPPLYRGPSYEQSNEHGYSMSNGSDTFYRHHMNSSSRLSSASLATPREFDFPFNDPASKMRHHMSDSRSSMSSYVSSAFSHSRLSSASTVGHLASLTEDQLHLEKPLPSHLRNDHSQSQMPTLPRVSEMERRPSQYRTESMPIIPSMGYNQSHGPRRTSSDIETPALGSSQPESHRLAHGSSVSSTYLPATPVDPPVRKQSQSQQRPDEEQHHGFGHSHKRSISMPDIPKDLGPVPNGHMPHPPQSSHGHTHAHSPSSSMTPPALPRSHSHARTHSQAHTSVHSSRPRPLASASSSVPEFTGLSSLEFYPSFAIDSMYESKARCMYVDDCKTGSTLRKAISHIFGRNKLCTRLVPDSVWVHFCRKHYQRSRYRSAGDYSKLQIVLVQTQIQRVQRWSDDNLNSGRPGELTHWSLCIRKREAKRLEKAAGRKGNSSIPSSDDELEDQSCDANPKGTEVPHWLISHCGNKYNSEEILGIINRLQQDMENGKITQFPDIEILPSISYDGPAGQKRKTMSVSSSMAAPPYRRTQSMSFSSAPINSMDGMPPPRLGPNEYYYGQDSDHMHSRGKRQRVSDVSAHNTSRYLPNMRGPEGPQVNQHAASDVSGHHPHGRSQSDISQFVGSMPMRTQAHAESRLSISRQGSVPFGQENDGPRTSFAPSLTLDTTRVTSQPIHQHHQQSPYSVLPPMFPANYGKNNGNDRACFPPSTPLSATTSEGNGFHSGHVRQSSSPNGPLIASASVGNLVTAAPVPRRPFVSSAIATLEEERHSLEAEAPVFSRPPAVVPVHAP</sequence>
<evidence type="ECO:0000313" key="3">
    <source>
        <dbReference type="Proteomes" id="UP001583280"/>
    </source>
</evidence>
<dbReference type="Proteomes" id="UP001583280">
    <property type="component" value="Unassembled WGS sequence"/>
</dbReference>
<feature type="region of interest" description="Disordered" evidence="1">
    <location>
        <begin position="232"/>
        <end position="420"/>
    </location>
</feature>
<evidence type="ECO:0000313" key="2">
    <source>
        <dbReference type="EMBL" id="KAL1891566.1"/>
    </source>
</evidence>
<feature type="compositionally biased region" description="Low complexity" evidence="1">
    <location>
        <begin position="60"/>
        <end position="71"/>
    </location>
</feature>
<feature type="region of interest" description="Disordered" evidence="1">
    <location>
        <begin position="646"/>
        <end position="665"/>
    </location>
</feature>
<evidence type="ECO:0000256" key="1">
    <source>
        <dbReference type="SAM" id="MobiDB-lite"/>
    </source>
</evidence>
<name>A0ABR3YUK1_9PEZI</name>
<evidence type="ECO:0008006" key="4">
    <source>
        <dbReference type="Google" id="ProtNLM"/>
    </source>
</evidence>
<feature type="compositionally biased region" description="Polar residues" evidence="1">
    <location>
        <begin position="652"/>
        <end position="663"/>
    </location>
</feature>
<comment type="caution">
    <text evidence="2">The sequence shown here is derived from an EMBL/GenBank/DDBJ whole genome shotgun (WGS) entry which is preliminary data.</text>
</comment>
<organism evidence="2 3">
    <name type="scientific">Ceratocystis pirilliformis</name>
    <dbReference type="NCBI Taxonomy" id="259994"/>
    <lineage>
        <taxon>Eukaryota</taxon>
        <taxon>Fungi</taxon>
        <taxon>Dikarya</taxon>
        <taxon>Ascomycota</taxon>
        <taxon>Pezizomycotina</taxon>
        <taxon>Sordariomycetes</taxon>
        <taxon>Hypocreomycetidae</taxon>
        <taxon>Microascales</taxon>
        <taxon>Ceratocystidaceae</taxon>
        <taxon>Ceratocystis</taxon>
    </lineage>
</organism>
<feature type="compositionally biased region" description="Low complexity" evidence="1">
    <location>
        <begin position="11"/>
        <end position="35"/>
    </location>
</feature>
<feature type="region of interest" description="Disordered" evidence="1">
    <location>
        <begin position="709"/>
        <end position="741"/>
    </location>
</feature>
<feature type="region of interest" description="Disordered" evidence="1">
    <location>
        <begin position="550"/>
        <end position="574"/>
    </location>
</feature>
<dbReference type="EMBL" id="JAWDJO010000151">
    <property type="protein sequence ID" value="KAL1891566.1"/>
    <property type="molecule type" value="Genomic_DNA"/>
</dbReference>
<feature type="compositionally biased region" description="Basic and acidic residues" evidence="1">
    <location>
        <begin position="45"/>
        <end position="55"/>
    </location>
</feature>
<feature type="compositionally biased region" description="Low complexity" evidence="1">
    <location>
        <begin position="411"/>
        <end position="420"/>
    </location>
</feature>